<dbReference type="InterPro" id="IPR020615">
    <property type="entry name" value="Thiolase_acyl_enz_int_AS"/>
</dbReference>
<dbReference type="PANTHER" id="PTHR42870">
    <property type="entry name" value="ACETYL-COA C-ACETYLTRANSFERASE"/>
    <property type="match status" value="1"/>
</dbReference>
<sequence>MTKPKVYVIGVGMTKFVKPGSVAWDYPDMIKESVTEALNDCGLKYADIQQATVSYLFGGTCCGQRGLYELGFTGIPIFNVNNACASGSSGVFLCKQILESGNSDVVMAVGFEKMRQGSLENMKENLPDRTPNNDKHVQVIKDTYGLIDAPLTCQMFGNAGREHMAKYGTKREHFAKIAYKNHLHSVNNPKSQFQKEYSLDQVLNARKIYDFVGLLEC</sequence>
<evidence type="ECO:0000313" key="3">
    <source>
        <dbReference type="Proteomes" id="UP000887540"/>
    </source>
</evidence>
<dbReference type="Pfam" id="PF00108">
    <property type="entry name" value="Thiolase_N"/>
    <property type="match status" value="1"/>
</dbReference>
<dbReference type="Proteomes" id="UP000887540">
    <property type="component" value="Unplaced"/>
</dbReference>
<dbReference type="AlphaFoldDB" id="A0A914CMD7"/>
<dbReference type="InterPro" id="IPR020616">
    <property type="entry name" value="Thiolase_N"/>
</dbReference>
<evidence type="ECO:0000256" key="1">
    <source>
        <dbReference type="ARBA" id="ARBA00022679"/>
    </source>
</evidence>
<dbReference type="PROSITE" id="PS00098">
    <property type="entry name" value="THIOLASE_1"/>
    <property type="match status" value="1"/>
</dbReference>
<dbReference type="Gene3D" id="3.40.47.10">
    <property type="match status" value="1"/>
</dbReference>
<keyword evidence="1" id="KW-0808">Transferase</keyword>
<name>A0A914CMD7_9BILA</name>
<evidence type="ECO:0000259" key="2">
    <source>
        <dbReference type="Pfam" id="PF00108"/>
    </source>
</evidence>
<keyword evidence="3" id="KW-1185">Reference proteome</keyword>
<dbReference type="PANTHER" id="PTHR42870:SF1">
    <property type="entry name" value="NON-SPECIFIC LIPID-TRANSFER PROTEIN-LIKE 2"/>
    <property type="match status" value="1"/>
</dbReference>
<proteinExistence type="predicted"/>
<dbReference type="InterPro" id="IPR016039">
    <property type="entry name" value="Thiolase-like"/>
</dbReference>
<evidence type="ECO:0000313" key="4">
    <source>
        <dbReference type="WBParaSite" id="ACRNAN_scaffold11919.g20570.t1"/>
    </source>
</evidence>
<protein>
    <submittedName>
        <fullName evidence="4">Thiolase N-terminal domain-containing protein</fullName>
    </submittedName>
</protein>
<dbReference type="WBParaSite" id="ACRNAN_scaffold11919.g20570.t1">
    <property type="protein sequence ID" value="ACRNAN_scaffold11919.g20570.t1"/>
    <property type="gene ID" value="ACRNAN_scaffold11919.g20570"/>
</dbReference>
<reference evidence="4" key="1">
    <citation type="submission" date="2022-11" db="UniProtKB">
        <authorList>
            <consortium name="WormBaseParasite"/>
        </authorList>
    </citation>
    <scope>IDENTIFICATION</scope>
</reference>
<feature type="domain" description="Thiolase N-terminal" evidence="2">
    <location>
        <begin position="6"/>
        <end position="196"/>
    </location>
</feature>
<accession>A0A914CMD7</accession>
<organism evidence="3 4">
    <name type="scientific">Acrobeloides nanus</name>
    <dbReference type="NCBI Taxonomy" id="290746"/>
    <lineage>
        <taxon>Eukaryota</taxon>
        <taxon>Metazoa</taxon>
        <taxon>Ecdysozoa</taxon>
        <taxon>Nematoda</taxon>
        <taxon>Chromadorea</taxon>
        <taxon>Rhabditida</taxon>
        <taxon>Tylenchina</taxon>
        <taxon>Cephalobomorpha</taxon>
        <taxon>Cephaloboidea</taxon>
        <taxon>Cephalobidae</taxon>
        <taxon>Acrobeloides</taxon>
    </lineage>
</organism>
<dbReference type="CDD" id="cd00829">
    <property type="entry name" value="SCP-x_thiolase"/>
    <property type="match status" value="1"/>
</dbReference>
<dbReference type="SUPFAM" id="SSF53901">
    <property type="entry name" value="Thiolase-like"/>
    <property type="match status" value="1"/>
</dbReference>
<dbReference type="GO" id="GO:0016747">
    <property type="term" value="F:acyltransferase activity, transferring groups other than amino-acyl groups"/>
    <property type="evidence" value="ECO:0007669"/>
    <property type="project" value="InterPro"/>
</dbReference>